<dbReference type="EMBL" id="PXWF02000138">
    <property type="protein sequence ID" value="PWF48824.1"/>
    <property type="molecule type" value="Genomic_DNA"/>
</dbReference>
<name>A0A2U2HMS4_9BURK</name>
<gene>
    <name evidence="1" type="ORF">C7C56_009820</name>
</gene>
<evidence type="ECO:0000313" key="2">
    <source>
        <dbReference type="Proteomes" id="UP000241421"/>
    </source>
</evidence>
<dbReference type="OrthoDB" id="8754242at2"/>
<reference evidence="1 2" key="1">
    <citation type="submission" date="2018-04" db="EMBL/GenBank/DDBJ databases">
        <title>Massilia violaceinigra sp. nov., a novel purple-pigmented bacterium isolated from Tianshan glacier, Xinjiang, China.</title>
        <authorList>
            <person name="Wang H."/>
        </authorList>
    </citation>
    <scope>NUCLEOTIDE SEQUENCE [LARGE SCALE GENOMIC DNA]</scope>
    <source>
        <strain evidence="1 2">B448-2</strain>
    </source>
</reference>
<sequence length="92" mass="10039">MGTINQTKLAHAPEDTAGAAPDARLRVALERRAANAAGIAIARWSSGNTYTEMQIAAALRPSARARWYDTAQKNLQDWLQRGGFAQRDGEQD</sequence>
<comment type="caution">
    <text evidence="1">The sequence shown here is derived from an EMBL/GenBank/DDBJ whole genome shotgun (WGS) entry which is preliminary data.</text>
</comment>
<keyword evidence="2" id="KW-1185">Reference proteome</keyword>
<dbReference type="AlphaFoldDB" id="A0A2U2HMS4"/>
<accession>A0A2U2HMS4</accession>
<organism evidence="1 2">
    <name type="scientific">Massilia glaciei</name>
    <dbReference type="NCBI Taxonomy" id="1524097"/>
    <lineage>
        <taxon>Bacteria</taxon>
        <taxon>Pseudomonadati</taxon>
        <taxon>Pseudomonadota</taxon>
        <taxon>Betaproteobacteria</taxon>
        <taxon>Burkholderiales</taxon>
        <taxon>Oxalobacteraceae</taxon>
        <taxon>Telluria group</taxon>
        <taxon>Massilia</taxon>
    </lineage>
</organism>
<dbReference type="Proteomes" id="UP000241421">
    <property type="component" value="Unassembled WGS sequence"/>
</dbReference>
<protein>
    <submittedName>
        <fullName evidence="1">Uncharacterized protein</fullName>
    </submittedName>
</protein>
<proteinExistence type="predicted"/>
<evidence type="ECO:0000313" key="1">
    <source>
        <dbReference type="EMBL" id="PWF48824.1"/>
    </source>
</evidence>
<dbReference type="RefSeq" id="WP_106757252.1">
    <property type="nucleotide sequence ID" value="NZ_PXWF02000138.1"/>
</dbReference>